<feature type="domain" description="Protein kinase G tetratricopeptide repeat containing" evidence="2">
    <location>
        <begin position="130"/>
        <end position="301"/>
    </location>
</feature>
<dbReference type="InterPro" id="IPR031636">
    <property type="entry name" value="PknG_TPR"/>
</dbReference>
<accession>A0A6H2DNW0</accession>
<dbReference type="SMART" id="SM00028">
    <property type="entry name" value="TPR"/>
    <property type="match status" value="6"/>
</dbReference>
<feature type="signal peptide" evidence="1">
    <location>
        <begin position="1"/>
        <end position="20"/>
    </location>
</feature>
<dbReference type="PANTHER" id="PTHR12558">
    <property type="entry name" value="CELL DIVISION CYCLE 16,23,27"/>
    <property type="match status" value="1"/>
</dbReference>
<organism evidence="3 4">
    <name type="scientific">Parasphingorhabdus halotolerans</name>
    <dbReference type="NCBI Taxonomy" id="2725558"/>
    <lineage>
        <taxon>Bacteria</taxon>
        <taxon>Pseudomonadati</taxon>
        <taxon>Pseudomonadota</taxon>
        <taxon>Alphaproteobacteria</taxon>
        <taxon>Sphingomonadales</taxon>
        <taxon>Sphingomonadaceae</taxon>
        <taxon>Parasphingorhabdus</taxon>
    </lineage>
</organism>
<dbReference type="EMBL" id="CP051217">
    <property type="protein sequence ID" value="QJB69346.1"/>
    <property type="molecule type" value="Genomic_DNA"/>
</dbReference>
<reference evidence="3 4" key="1">
    <citation type="submission" date="2020-04" db="EMBL/GenBank/DDBJ databases">
        <title>Genome sequence for Sphingorhabdus sp. strain M1.</title>
        <authorList>
            <person name="Park S.-J."/>
        </authorList>
    </citation>
    <scope>NUCLEOTIDE SEQUENCE [LARGE SCALE GENOMIC DNA]</scope>
    <source>
        <strain evidence="3 4">JK6</strain>
    </source>
</reference>
<dbReference type="Gene3D" id="1.25.40.10">
    <property type="entry name" value="Tetratricopeptide repeat domain"/>
    <property type="match status" value="2"/>
</dbReference>
<dbReference type="PROSITE" id="PS51257">
    <property type="entry name" value="PROKAR_LIPOPROTEIN"/>
    <property type="match status" value="1"/>
</dbReference>
<gene>
    <name evidence="3" type="ORF">HF685_08685</name>
</gene>
<feature type="chain" id="PRO_5026310139" evidence="1">
    <location>
        <begin position="21"/>
        <end position="521"/>
    </location>
</feature>
<dbReference type="Proteomes" id="UP000501600">
    <property type="component" value="Chromosome"/>
</dbReference>
<dbReference type="Pfam" id="PF13432">
    <property type="entry name" value="TPR_16"/>
    <property type="match status" value="1"/>
</dbReference>
<evidence type="ECO:0000313" key="3">
    <source>
        <dbReference type="EMBL" id="QJB69346.1"/>
    </source>
</evidence>
<dbReference type="RefSeq" id="WP_168819325.1">
    <property type="nucleotide sequence ID" value="NZ_CP051217.1"/>
</dbReference>
<evidence type="ECO:0000256" key="1">
    <source>
        <dbReference type="SAM" id="SignalP"/>
    </source>
</evidence>
<name>A0A6H2DNW0_9SPHN</name>
<dbReference type="InterPro" id="IPR011990">
    <property type="entry name" value="TPR-like_helical_dom_sf"/>
</dbReference>
<dbReference type="PANTHER" id="PTHR12558:SF13">
    <property type="entry name" value="CELL DIVISION CYCLE PROTEIN 27 HOMOLOG"/>
    <property type="match status" value="1"/>
</dbReference>
<protein>
    <submittedName>
        <fullName evidence="3">Tetratricopeptide repeat protein</fullName>
    </submittedName>
</protein>
<keyword evidence="1" id="KW-0732">Signal</keyword>
<dbReference type="Pfam" id="PF16918">
    <property type="entry name" value="PknG_TPR"/>
    <property type="match status" value="1"/>
</dbReference>
<proteinExistence type="predicted"/>
<dbReference type="SUPFAM" id="SSF48452">
    <property type="entry name" value="TPR-like"/>
    <property type="match status" value="4"/>
</dbReference>
<evidence type="ECO:0000313" key="4">
    <source>
        <dbReference type="Proteomes" id="UP000501600"/>
    </source>
</evidence>
<dbReference type="InterPro" id="IPR019734">
    <property type="entry name" value="TPR_rpt"/>
</dbReference>
<keyword evidence="4" id="KW-1185">Reference proteome</keyword>
<dbReference type="KEGG" id="phao:HF685_08685"/>
<evidence type="ECO:0000259" key="2">
    <source>
        <dbReference type="Pfam" id="PF16918"/>
    </source>
</evidence>
<dbReference type="AlphaFoldDB" id="A0A6H2DNW0"/>
<sequence length="521" mass="54465">MTKPSYARPLTSLIASAALALSVAGCSVGSGDPISEAKAAFDAHQYGAARIHILSALKENSADPAANLVFGKTLLAMGDGEGAGAAFEKAMRDPAYKDKVKPLYAHALLLAGASDKALALVDDLGGSSTAADIVAKSYWVKACALLEMGRTEEALAVLDAGLAKMPSDVDLLVLKARYALSSGDTQTASRFAASALKHGPDDLEALQMSGRLAMLRQDLKTAEARFLKAAKIYPESVPPLFSLAAIYADMGDEKKSRDYFGRILKSAPKHPLALFMLAKLEFDKGNVAEAHEMLQVAGDSVSDVPQAILLSGKIANARGNYEIAIARLQRFLAMSPGNIEGITALGKALAATGNGAQAYNLVKPAAMQASATPDLLVLAGKLGQQQGDPLASKFTSRAAASAKGDIGRQMKNADAAIKAGNWQRAEEIYAELRNAGHANNPMILNNSALVALETGDKAGAQKFAREAHALAPDDAFIMDTLGWVLHKTGGDKGEALALIRKAAAKAPGNREIKEHLAAAEL</sequence>